<organism evidence="4 5">
    <name type="scientific">Williamsia limnetica</name>
    <dbReference type="NCBI Taxonomy" id="882452"/>
    <lineage>
        <taxon>Bacteria</taxon>
        <taxon>Bacillati</taxon>
        <taxon>Actinomycetota</taxon>
        <taxon>Actinomycetes</taxon>
        <taxon>Mycobacteriales</taxon>
        <taxon>Nocardiaceae</taxon>
        <taxon>Williamsia</taxon>
    </lineage>
</organism>
<dbReference type="InterPro" id="IPR036291">
    <property type="entry name" value="NAD(P)-bd_dom_sf"/>
</dbReference>
<keyword evidence="2" id="KW-0560">Oxidoreductase</keyword>
<dbReference type="RefSeq" id="WP_110472367.1">
    <property type="nucleotide sequence ID" value="NZ_QJSP01000021.1"/>
</dbReference>
<gene>
    <name evidence="4" type="ORF">DFR67_12110</name>
</gene>
<dbReference type="GO" id="GO:0005829">
    <property type="term" value="C:cytosol"/>
    <property type="evidence" value="ECO:0007669"/>
    <property type="project" value="TreeGrafter"/>
</dbReference>
<comment type="caution">
    <text evidence="4">The sequence shown here is derived from an EMBL/GenBank/DDBJ whole genome shotgun (WGS) entry which is preliminary data.</text>
</comment>
<dbReference type="AlphaFoldDB" id="A0A318RH04"/>
<dbReference type="NCBIfam" id="TIGR01214">
    <property type="entry name" value="rmlD"/>
    <property type="match status" value="1"/>
</dbReference>
<evidence type="ECO:0000256" key="2">
    <source>
        <dbReference type="RuleBase" id="RU364082"/>
    </source>
</evidence>
<keyword evidence="5" id="KW-1185">Reference proteome</keyword>
<dbReference type="OrthoDB" id="9803892at2"/>
<dbReference type="Pfam" id="PF04321">
    <property type="entry name" value="RmlD_sub_bind"/>
    <property type="match status" value="1"/>
</dbReference>
<dbReference type="UniPathway" id="UPA00124"/>
<comment type="pathway">
    <text evidence="2">Carbohydrate biosynthesis; dTDP-L-rhamnose biosynthesis.</text>
</comment>
<sequence length="291" mass="30047">MGSGSIVVTGVAGQLGRQLRARGGPRVRGLTSAQLDITDPVSVYQAVGKLGPGDVVINCAAYTAVDDAESDRSTAHAVNADGPGYLAEQTARTGAHLIHISTDYVFTGSSSRPLEPGDPIGPGSVYGATKLAGEQAVRAGDPAATIVRTAWVYTGAADSADFVSTMRRLERERDTVSVVTDQVGSPTYSGDLADGLLELADEVSGPAPVASGQILHATNAGNCSWFDLAQAVFAEVGADPSRVLPTTTAQFPRPAPRPAYSVLSGRAWQEAGLTPLRDWRTALTAAVHHGG</sequence>
<dbReference type="CDD" id="cd05254">
    <property type="entry name" value="dTDP_HR_like_SDR_e"/>
    <property type="match status" value="1"/>
</dbReference>
<name>A0A318RH04_WILLI</name>
<accession>A0A318RH04</accession>
<evidence type="ECO:0000259" key="3">
    <source>
        <dbReference type="Pfam" id="PF04321"/>
    </source>
</evidence>
<dbReference type="Proteomes" id="UP000247591">
    <property type="component" value="Unassembled WGS sequence"/>
</dbReference>
<evidence type="ECO:0000313" key="5">
    <source>
        <dbReference type="Proteomes" id="UP000247591"/>
    </source>
</evidence>
<dbReference type="PANTHER" id="PTHR10491">
    <property type="entry name" value="DTDP-4-DEHYDRORHAMNOSE REDUCTASE"/>
    <property type="match status" value="1"/>
</dbReference>
<protein>
    <recommendedName>
        <fullName evidence="2">dTDP-4-dehydrorhamnose reductase</fullName>
        <ecNumber evidence="2">1.1.1.133</ecNumber>
    </recommendedName>
</protein>
<dbReference type="InterPro" id="IPR005913">
    <property type="entry name" value="dTDP_dehydrorham_reduct"/>
</dbReference>
<dbReference type="PANTHER" id="PTHR10491:SF4">
    <property type="entry name" value="METHIONINE ADENOSYLTRANSFERASE 2 SUBUNIT BETA"/>
    <property type="match status" value="1"/>
</dbReference>
<keyword evidence="2" id="KW-0521">NADP</keyword>
<dbReference type="Gene3D" id="3.90.25.10">
    <property type="entry name" value="UDP-galactose 4-epimerase, domain 1"/>
    <property type="match status" value="1"/>
</dbReference>
<dbReference type="GO" id="GO:0019305">
    <property type="term" value="P:dTDP-rhamnose biosynthetic process"/>
    <property type="evidence" value="ECO:0007669"/>
    <property type="project" value="UniProtKB-UniPathway"/>
</dbReference>
<dbReference type="InterPro" id="IPR029903">
    <property type="entry name" value="RmlD-like-bd"/>
</dbReference>
<comment type="function">
    <text evidence="2">Catalyzes the reduction of dTDP-6-deoxy-L-lyxo-4-hexulose to yield dTDP-L-rhamnose.</text>
</comment>
<evidence type="ECO:0000313" key="4">
    <source>
        <dbReference type="EMBL" id="PYE12580.1"/>
    </source>
</evidence>
<reference evidence="4 5" key="1">
    <citation type="submission" date="2018-06" db="EMBL/GenBank/DDBJ databases">
        <title>Genomic Encyclopedia of Type Strains, Phase IV (KMG-IV): sequencing the most valuable type-strain genomes for metagenomic binning, comparative biology and taxonomic classification.</title>
        <authorList>
            <person name="Goeker M."/>
        </authorList>
    </citation>
    <scope>NUCLEOTIDE SEQUENCE [LARGE SCALE GENOMIC DNA]</scope>
    <source>
        <strain evidence="4 5">DSM 45521</strain>
    </source>
</reference>
<dbReference type="Gene3D" id="3.40.50.720">
    <property type="entry name" value="NAD(P)-binding Rossmann-like Domain"/>
    <property type="match status" value="1"/>
</dbReference>
<dbReference type="EC" id="1.1.1.133" evidence="2"/>
<feature type="domain" description="RmlD-like substrate binding" evidence="3">
    <location>
        <begin position="6"/>
        <end position="288"/>
    </location>
</feature>
<proteinExistence type="inferred from homology"/>
<dbReference type="SUPFAM" id="SSF51735">
    <property type="entry name" value="NAD(P)-binding Rossmann-fold domains"/>
    <property type="match status" value="1"/>
</dbReference>
<evidence type="ECO:0000256" key="1">
    <source>
        <dbReference type="ARBA" id="ARBA00010944"/>
    </source>
</evidence>
<dbReference type="GO" id="GO:0008831">
    <property type="term" value="F:dTDP-4-dehydrorhamnose reductase activity"/>
    <property type="evidence" value="ECO:0007669"/>
    <property type="project" value="UniProtKB-EC"/>
</dbReference>
<comment type="similarity">
    <text evidence="1 2">Belongs to the dTDP-4-dehydrorhamnose reductase family.</text>
</comment>
<dbReference type="EMBL" id="QJSP01000021">
    <property type="protein sequence ID" value="PYE12580.1"/>
    <property type="molecule type" value="Genomic_DNA"/>
</dbReference>